<dbReference type="AlphaFoldDB" id="A0A4C1WKH6"/>
<dbReference type="Proteomes" id="UP000299102">
    <property type="component" value="Unassembled WGS sequence"/>
</dbReference>
<accession>A0A4C1WKH6</accession>
<protein>
    <submittedName>
        <fullName evidence="1">Uncharacterized protein</fullName>
    </submittedName>
</protein>
<comment type="caution">
    <text evidence="1">The sequence shown here is derived from an EMBL/GenBank/DDBJ whole genome shotgun (WGS) entry which is preliminary data.</text>
</comment>
<sequence>MSIPHILAPVRVSSVELKPTKKVSLKPDGTCECRRRATCPMDDSWRLSSWHGMSLETVTGRFLSLLPGRRRLAVAGWSKGA</sequence>
<gene>
    <name evidence="1" type="ORF">EVAR_28805_1</name>
</gene>
<name>A0A4C1WKH6_EUMVA</name>
<evidence type="ECO:0000313" key="2">
    <source>
        <dbReference type="Proteomes" id="UP000299102"/>
    </source>
</evidence>
<evidence type="ECO:0000313" key="1">
    <source>
        <dbReference type="EMBL" id="GBP50615.1"/>
    </source>
</evidence>
<keyword evidence="2" id="KW-1185">Reference proteome</keyword>
<dbReference type="EMBL" id="BGZK01000569">
    <property type="protein sequence ID" value="GBP50615.1"/>
    <property type="molecule type" value="Genomic_DNA"/>
</dbReference>
<reference evidence="1 2" key="1">
    <citation type="journal article" date="2019" name="Commun. Biol.">
        <title>The bagworm genome reveals a unique fibroin gene that provides high tensile strength.</title>
        <authorList>
            <person name="Kono N."/>
            <person name="Nakamura H."/>
            <person name="Ohtoshi R."/>
            <person name="Tomita M."/>
            <person name="Numata K."/>
            <person name="Arakawa K."/>
        </authorList>
    </citation>
    <scope>NUCLEOTIDE SEQUENCE [LARGE SCALE GENOMIC DNA]</scope>
</reference>
<organism evidence="1 2">
    <name type="scientific">Eumeta variegata</name>
    <name type="common">Bagworm moth</name>
    <name type="synonym">Eumeta japonica</name>
    <dbReference type="NCBI Taxonomy" id="151549"/>
    <lineage>
        <taxon>Eukaryota</taxon>
        <taxon>Metazoa</taxon>
        <taxon>Ecdysozoa</taxon>
        <taxon>Arthropoda</taxon>
        <taxon>Hexapoda</taxon>
        <taxon>Insecta</taxon>
        <taxon>Pterygota</taxon>
        <taxon>Neoptera</taxon>
        <taxon>Endopterygota</taxon>
        <taxon>Lepidoptera</taxon>
        <taxon>Glossata</taxon>
        <taxon>Ditrysia</taxon>
        <taxon>Tineoidea</taxon>
        <taxon>Psychidae</taxon>
        <taxon>Oiketicinae</taxon>
        <taxon>Eumeta</taxon>
    </lineage>
</organism>
<proteinExistence type="predicted"/>